<name>A0ABQ1FBB8_9SPHN</name>
<sequence length="233" mass="24905">MASPRLFAPDPIDLADPSPYTALPYYAHIVIGLLAFVAIGVALWARKGSSLHIGAGKVYLLSLIVVGFSSAAMLAVAFVPPLMLAAVAGLYAAISSWLALQKSRQWVVVAEAGLAIAQVAALVVFLSFAIPAIRGGAVPAPAIAVLCVIPALLLLGDIRYFLRYKEREKLRLGRHLSRMIWAVVVTIRAPLVEVVAAGLPFPQPLLVVGPIILGFGLIWYFSRKYRVPAAFVI</sequence>
<evidence type="ECO:0000313" key="3">
    <source>
        <dbReference type="Proteomes" id="UP000603317"/>
    </source>
</evidence>
<dbReference type="RefSeq" id="WP_188641868.1">
    <property type="nucleotide sequence ID" value="NZ_BMID01000001.1"/>
</dbReference>
<keyword evidence="1" id="KW-0812">Transmembrane</keyword>
<dbReference type="Proteomes" id="UP000603317">
    <property type="component" value="Unassembled WGS sequence"/>
</dbReference>
<evidence type="ECO:0000256" key="1">
    <source>
        <dbReference type="SAM" id="Phobius"/>
    </source>
</evidence>
<organism evidence="2 3">
    <name type="scientific">Blastomonas marina</name>
    <dbReference type="NCBI Taxonomy" id="1867408"/>
    <lineage>
        <taxon>Bacteria</taxon>
        <taxon>Pseudomonadati</taxon>
        <taxon>Pseudomonadota</taxon>
        <taxon>Alphaproteobacteria</taxon>
        <taxon>Sphingomonadales</taxon>
        <taxon>Sphingomonadaceae</taxon>
        <taxon>Blastomonas</taxon>
    </lineage>
</organism>
<protein>
    <recommendedName>
        <fullName evidence="4">DUF2306 domain-containing protein</fullName>
    </recommendedName>
</protein>
<feature type="transmembrane region" description="Helical" evidence="1">
    <location>
        <begin position="112"/>
        <end position="133"/>
    </location>
</feature>
<evidence type="ECO:0008006" key="4">
    <source>
        <dbReference type="Google" id="ProtNLM"/>
    </source>
</evidence>
<feature type="transmembrane region" description="Helical" evidence="1">
    <location>
        <begin position="205"/>
        <end position="222"/>
    </location>
</feature>
<proteinExistence type="predicted"/>
<dbReference type="EMBL" id="BMID01000001">
    <property type="protein sequence ID" value="GGA04497.1"/>
    <property type="molecule type" value="Genomic_DNA"/>
</dbReference>
<feature type="transmembrane region" description="Helical" evidence="1">
    <location>
        <begin position="58"/>
        <end position="76"/>
    </location>
</feature>
<feature type="transmembrane region" description="Helical" evidence="1">
    <location>
        <begin position="179"/>
        <end position="199"/>
    </location>
</feature>
<comment type="caution">
    <text evidence="2">The sequence shown here is derived from an EMBL/GenBank/DDBJ whole genome shotgun (WGS) entry which is preliminary data.</text>
</comment>
<evidence type="ECO:0000313" key="2">
    <source>
        <dbReference type="EMBL" id="GGA04497.1"/>
    </source>
</evidence>
<feature type="transmembrane region" description="Helical" evidence="1">
    <location>
        <begin position="25"/>
        <end position="46"/>
    </location>
</feature>
<gene>
    <name evidence="2" type="ORF">GCM10010923_12310</name>
</gene>
<reference evidence="3" key="1">
    <citation type="journal article" date="2019" name="Int. J. Syst. Evol. Microbiol.">
        <title>The Global Catalogue of Microorganisms (GCM) 10K type strain sequencing project: providing services to taxonomists for standard genome sequencing and annotation.</title>
        <authorList>
            <consortium name="The Broad Institute Genomics Platform"/>
            <consortium name="The Broad Institute Genome Sequencing Center for Infectious Disease"/>
            <person name="Wu L."/>
            <person name="Ma J."/>
        </authorList>
    </citation>
    <scope>NUCLEOTIDE SEQUENCE [LARGE SCALE GENOMIC DNA]</scope>
    <source>
        <strain evidence="3">CGMCC 1.15297</strain>
    </source>
</reference>
<keyword evidence="1" id="KW-1133">Transmembrane helix</keyword>
<feature type="transmembrane region" description="Helical" evidence="1">
    <location>
        <begin position="82"/>
        <end position="100"/>
    </location>
</feature>
<keyword evidence="3" id="KW-1185">Reference proteome</keyword>
<accession>A0ABQ1FBB8</accession>
<keyword evidence="1" id="KW-0472">Membrane</keyword>
<feature type="transmembrane region" description="Helical" evidence="1">
    <location>
        <begin position="139"/>
        <end position="158"/>
    </location>
</feature>